<name>A0A1H0SZV8_9BACI</name>
<proteinExistence type="predicted"/>
<keyword evidence="1" id="KW-0812">Transmembrane</keyword>
<evidence type="ECO:0000313" key="2">
    <source>
        <dbReference type="EMBL" id="SDP46768.1"/>
    </source>
</evidence>
<protein>
    <submittedName>
        <fullName evidence="2">Uncharacterized protein</fullName>
    </submittedName>
</protein>
<keyword evidence="3" id="KW-1185">Reference proteome</keyword>
<dbReference type="AlphaFoldDB" id="A0A1H0SZV8"/>
<dbReference type="EMBL" id="FNJU01000003">
    <property type="protein sequence ID" value="SDP46768.1"/>
    <property type="molecule type" value="Genomic_DNA"/>
</dbReference>
<dbReference type="OrthoDB" id="2819205at2"/>
<reference evidence="3" key="1">
    <citation type="submission" date="2016-10" db="EMBL/GenBank/DDBJ databases">
        <authorList>
            <person name="Varghese N."/>
            <person name="Submissions S."/>
        </authorList>
    </citation>
    <scope>NUCLEOTIDE SEQUENCE [LARGE SCALE GENOMIC DNA]</scope>
    <source>
        <strain evidence="3">IBRC-M10078</strain>
    </source>
</reference>
<keyword evidence="1" id="KW-1133">Transmembrane helix</keyword>
<keyword evidence="1" id="KW-0472">Membrane</keyword>
<organism evidence="2 3">
    <name type="scientific">Litchfieldia salsa</name>
    <dbReference type="NCBI Taxonomy" id="930152"/>
    <lineage>
        <taxon>Bacteria</taxon>
        <taxon>Bacillati</taxon>
        <taxon>Bacillota</taxon>
        <taxon>Bacilli</taxon>
        <taxon>Bacillales</taxon>
        <taxon>Bacillaceae</taxon>
        <taxon>Litchfieldia</taxon>
    </lineage>
</organism>
<evidence type="ECO:0000313" key="3">
    <source>
        <dbReference type="Proteomes" id="UP000199159"/>
    </source>
</evidence>
<accession>A0A1H0SZV8</accession>
<sequence>MKRQSEFNSIDRSLQKLEYQMEWSMERSHLVRDKVRKDIKKLKKRKIIQNGLIYSSSFTLVAVFIFILAGQINGKVNMIDFSSSSNETRAPVEALYKYKNLDNGVNWPTLTELGEKYVVFPQDAEMHIQTIMGKPDIYVNNADKDRIAMSATYSTTTPGRFVEIDTQFNEYGSIEEGIAGRLVHKKYSSYSYKTKELIVGNQRAVLQEPTKEKGYGGIKLSIVTEDYIYTIRSYWINGIQIINSEELISELIALGELFHFENEY</sequence>
<dbReference type="Proteomes" id="UP000199159">
    <property type="component" value="Unassembled WGS sequence"/>
</dbReference>
<evidence type="ECO:0000256" key="1">
    <source>
        <dbReference type="SAM" id="Phobius"/>
    </source>
</evidence>
<feature type="transmembrane region" description="Helical" evidence="1">
    <location>
        <begin position="51"/>
        <end position="72"/>
    </location>
</feature>
<dbReference type="STRING" id="930152.SAMN05216565_103185"/>
<dbReference type="RefSeq" id="WP_090851869.1">
    <property type="nucleotide sequence ID" value="NZ_FNJU01000003.1"/>
</dbReference>
<gene>
    <name evidence="2" type="ORF">SAMN05216565_103185</name>
</gene>